<proteinExistence type="predicted"/>
<evidence type="ECO:0000313" key="1">
    <source>
        <dbReference type="EMBL" id="EPZ32838.1"/>
    </source>
</evidence>
<name>A0A075ARG5_ROZAC</name>
<evidence type="ECO:0000313" key="2">
    <source>
        <dbReference type="Proteomes" id="UP000030755"/>
    </source>
</evidence>
<organism evidence="1 2">
    <name type="scientific">Rozella allomycis (strain CSF55)</name>
    <dbReference type="NCBI Taxonomy" id="988480"/>
    <lineage>
        <taxon>Eukaryota</taxon>
        <taxon>Fungi</taxon>
        <taxon>Fungi incertae sedis</taxon>
        <taxon>Cryptomycota</taxon>
        <taxon>Cryptomycota incertae sedis</taxon>
        <taxon>Rozella</taxon>
    </lineage>
</organism>
<accession>A0A075ARG5</accession>
<dbReference type="EMBL" id="KE561109">
    <property type="protein sequence ID" value="EPZ32838.1"/>
    <property type="molecule type" value="Genomic_DNA"/>
</dbReference>
<dbReference type="HOGENOM" id="CLU_2850982_0_0_1"/>
<protein>
    <submittedName>
        <fullName evidence="1">Uncharacterized protein</fullName>
    </submittedName>
</protein>
<sequence length="65" mass="7502">MKRNYTVDATEKEFYGITEKKQRLIFGSFGYQDTSSDSSSEIVFHREQETDLAGESSNEEAKRDN</sequence>
<reference evidence="1 2" key="1">
    <citation type="journal article" date="2013" name="Curr. Biol.">
        <title>Shared signatures of parasitism and phylogenomics unite Cryptomycota and microsporidia.</title>
        <authorList>
            <person name="James T.Y."/>
            <person name="Pelin A."/>
            <person name="Bonen L."/>
            <person name="Ahrendt S."/>
            <person name="Sain D."/>
            <person name="Corradi N."/>
            <person name="Stajich J.E."/>
        </authorList>
    </citation>
    <scope>NUCLEOTIDE SEQUENCE [LARGE SCALE GENOMIC DNA]</scope>
    <source>
        <strain evidence="1 2">CSF55</strain>
    </source>
</reference>
<gene>
    <name evidence="1" type="ORF">O9G_005683</name>
</gene>
<dbReference type="AlphaFoldDB" id="A0A075ARG5"/>
<dbReference type="Proteomes" id="UP000030755">
    <property type="component" value="Unassembled WGS sequence"/>
</dbReference>
<keyword evidence="2" id="KW-1185">Reference proteome</keyword>